<evidence type="ECO:0000256" key="3">
    <source>
        <dbReference type="ARBA" id="ARBA00010457"/>
    </source>
</evidence>
<dbReference type="InterPro" id="IPR036423">
    <property type="entry name" value="SOD-like_Cu/Zn_dom_sf"/>
</dbReference>
<organism evidence="11 12">
    <name type="scientific">Cephalotrichum gorgonifer</name>
    <dbReference type="NCBI Taxonomy" id="2041049"/>
    <lineage>
        <taxon>Eukaryota</taxon>
        <taxon>Fungi</taxon>
        <taxon>Dikarya</taxon>
        <taxon>Ascomycota</taxon>
        <taxon>Pezizomycotina</taxon>
        <taxon>Sordariomycetes</taxon>
        <taxon>Hypocreomycetidae</taxon>
        <taxon>Microascales</taxon>
        <taxon>Microascaceae</taxon>
        <taxon>Cephalotrichum</taxon>
    </lineage>
</organism>
<keyword evidence="6" id="KW-0049">Antioxidant</keyword>
<evidence type="ECO:0000256" key="9">
    <source>
        <dbReference type="SAM" id="SignalP"/>
    </source>
</evidence>
<dbReference type="FunFam" id="2.60.40.200:FF:000007">
    <property type="entry name" value="Cell surface Cu-only superoxide dismutase 5"/>
    <property type="match status" value="1"/>
</dbReference>
<evidence type="ECO:0000256" key="1">
    <source>
        <dbReference type="ARBA" id="ARBA00004196"/>
    </source>
</evidence>
<dbReference type="Gene3D" id="2.60.40.200">
    <property type="entry name" value="Superoxide dismutase, copper/zinc binding domain"/>
    <property type="match status" value="1"/>
</dbReference>
<dbReference type="EMBL" id="ONZQ02000014">
    <property type="protein sequence ID" value="SPO06078.1"/>
    <property type="molecule type" value="Genomic_DNA"/>
</dbReference>
<dbReference type="EC" id="1.15.1.1" evidence="4"/>
<evidence type="ECO:0000256" key="2">
    <source>
        <dbReference type="ARBA" id="ARBA00004613"/>
    </source>
</evidence>
<dbReference type="AlphaFoldDB" id="A0AAE8N673"/>
<dbReference type="Pfam" id="PF00080">
    <property type="entry name" value="Sod_Cu"/>
    <property type="match status" value="1"/>
</dbReference>
<evidence type="ECO:0000256" key="4">
    <source>
        <dbReference type="ARBA" id="ARBA00012682"/>
    </source>
</evidence>
<comment type="subcellular location">
    <subcellularLocation>
        <location evidence="1">Cell envelope</location>
    </subcellularLocation>
    <subcellularLocation>
        <location evidence="2">Secreted</location>
    </subcellularLocation>
</comment>
<comment type="similarity">
    <text evidence="3">Belongs to the Cu-Zn superoxide dismutase family.</text>
</comment>
<proteinExistence type="inferred from homology"/>
<protein>
    <recommendedName>
        <fullName evidence="4">superoxide dismutase</fullName>
        <ecNumber evidence="4">1.15.1.1</ecNumber>
    </recommendedName>
</protein>
<evidence type="ECO:0000256" key="8">
    <source>
        <dbReference type="SAM" id="MobiDB-lite"/>
    </source>
</evidence>
<reference evidence="11" key="1">
    <citation type="submission" date="2018-03" db="EMBL/GenBank/DDBJ databases">
        <authorList>
            <person name="Guldener U."/>
        </authorList>
    </citation>
    <scope>NUCLEOTIDE SEQUENCE</scope>
</reference>
<name>A0AAE8N673_9PEZI</name>
<keyword evidence="5" id="KW-0964">Secreted</keyword>
<feature type="compositionally biased region" description="Low complexity" evidence="8">
    <location>
        <begin position="175"/>
        <end position="186"/>
    </location>
</feature>
<dbReference type="Proteomes" id="UP001187682">
    <property type="component" value="Unassembled WGS sequence"/>
</dbReference>
<keyword evidence="12" id="KW-1185">Reference proteome</keyword>
<gene>
    <name evidence="11" type="ORF">DNG_08767</name>
</gene>
<evidence type="ECO:0000256" key="7">
    <source>
        <dbReference type="ARBA" id="ARBA00049204"/>
    </source>
</evidence>
<dbReference type="GO" id="GO:0046872">
    <property type="term" value="F:metal ion binding"/>
    <property type="evidence" value="ECO:0007669"/>
    <property type="project" value="InterPro"/>
</dbReference>
<feature type="compositionally biased region" description="Acidic residues" evidence="8">
    <location>
        <begin position="187"/>
        <end position="205"/>
    </location>
</feature>
<feature type="domain" description="Superoxide dismutase copper/zinc binding" evidence="10">
    <location>
        <begin position="59"/>
        <end position="162"/>
    </location>
</feature>
<dbReference type="PANTHER" id="PTHR20910">
    <property type="entry name" value="AGAP001623-PA"/>
    <property type="match status" value="1"/>
</dbReference>
<evidence type="ECO:0000313" key="12">
    <source>
        <dbReference type="Proteomes" id="UP001187682"/>
    </source>
</evidence>
<evidence type="ECO:0000259" key="10">
    <source>
        <dbReference type="Pfam" id="PF00080"/>
    </source>
</evidence>
<dbReference type="GO" id="GO:0005576">
    <property type="term" value="C:extracellular region"/>
    <property type="evidence" value="ECO:0007669"/>
    <property type="project" value="UniProtKB-SubCell"/>
</dbReference>
<feature type="compositionally biased region" description="Low complexity" evidence="8">
    <location>
        <begin position="206"/>
        <end position="223"/>
    </location>
</feature>
<evidence type="ECO:0000313" key="11">
    <source>
        <dbReference type="EMBL" id="SPO06078.1"/>
    </source>
</evidence>
<evidence type="ECO:0000256" key="6">
    <source>
        <dbReference type="ARBA" id="ARBA00022862"/>
    </source>
</evidence>
<feature type="region of interest" description="Disordered" evidence="8">
    <location>
        <begin position="172"/>
        <end position="277"/>
    </location>
</feature>
<comment type="caution">
    <text evidence="11">The sequence shown here is derived from an EMBL/GenBank/DDBJ whole genome shotgun (WGS) entry which is preliminary data.</text>
</comment>
<accession>A0AAE8N673</accession>
<dbReference type="GO" id="GO:0004784">
    <property type="term" value="F:superoxide dismutase activity"/>
    <property type="evidence" value="ECO:0007669"/>
    <property type="project" value="UniProtKB-EC"/>
</dbReference>
<keyword evidence="9" id="KW-0732">Signal</keyword>
<evidence type="ECO:0000256" key="5">
    <source>
        <dbReference type="ARBA" id="ARBA00022525"/>
    </source>
</evidence>
<feature type="compositionally biased region" description="Acidic residues" evidence="8">
    <location>
        <begin position="224"/>
        <end position="270"/>
    </location>
</feature>
<feature type="signal peptide" evidence="9">
    <location>
        <begin position="1"/>
        <end position="21"/>
    </location>
</feature>
<comment type="catalytic activity">
    <reaction evidence="7">
        <text>2 superoxide + 2 H(+) = H2O2 + O2</text>
        <dbReference type="Rhea" id="RHEA:20696"/>
        <dbReference type="ChEBI" id="CHEBI:15378"/>
        <dbReference type="ChEBI" id="CHEBI:15379"/>
        <dbReference type="ChEBI" id="CHEBI:16240"/>
        <dbReference type="ChEBI" id="CHEBI:18421"/>
        <dbReference type="EC" id="1.15.1.1"/>
    </reaction>
</comment>
<dbReference type="InterPro" id="IPR053257">
    <property type="entry name" value="Cu-only_SOD"/>
</dbReference>
<dbReference type="InterPro" id="IPR001424">
    <property type="entry name" value="SOD_Cu_Zn_dom"/>
</dbReference>
<dbReference type="PANTHER" id="PTHR20910:SF1">
    <property type="entry name" value="SUPEROXIDE DISMUTASE COPPER_ZINC BINDING DOMAIN-CONTAINING PROTEIN"/>
    <property type="match status" value="1"/>
</dbReference>
<dbReference type="SUPFAM" id="SSF49329">
    <property type="entry name" value="Cu,Zn superoxide dismutase-like"/>
    <property type="match status" value="1"/>
</dbReference>
<feature type="chain" id="PRO_5041964490" description="superoxide dismutase" evidence="9">
    <location>
        <begin position="22"/>
        <end position="277"/>
    </location>
</feature>
<sequence>MRTTYALLAAAAGALAQSTRADEVVDNPAGARYIARFETDLYISGRVLVGSDPFGIGASYHVQLSGLPDNNGPFKYHIHQLPVPASGNCTETGGHLDPFGRTDDPACDEEEPQTCEVGDLSGKHGPLQGSADDISFLDLYTSLNPESRAFIGNRSVVIHGDDGTRLACANFQLVPDETQVEPTPVETPDEEEEETPVETPVEETPVETTTPPAETTTPPAETTAPEEPEDDECEAEEEDEVIETPDTPAEEAPVEEAPVEEAPVEEEDPVIETPTSP</sequence>